<dbReference type="EMBL" id="CP078093">
    <property type="protein sequence ID" value="QXM06618.1"/>
    <property type="molecule type" value="Genomic_DNA"/>
</dbReference>
<protein>
    <recommendedName>
        <fullName evidence="3">Transposase</fullName>
    </recommendedName>
</protein>
<dbReference type="Proteomes" id="UP000886818">
    <property type="component" value="Chromosome"/>
</dbReference>
<sequence length="57" mass="6768">MLTKNNGYQNRIETVMIENLVSEDHLIRKINKYINFSFIYDLVENWNKGSNCNKTSI</sequence>
<evidence type="ECO:0000313" key="1">
    <source>
        <dbReference type="EMBL" id="QXM06618.1"/>
    </source>
</evidence>
<organism evidence="1 2">
    <name type="scientific">Crassaminicella indica</name>
    <dbReference type="NCBI Taxonomy" id="2855394"/>
    <lineage>
        <taxon>Bacteria</taxon>
        <taxon>Bacillati</taxon>
        <taxon>Bacillota</taxon>
        <taxon>Clostridia</taxon>
        <taxon>Eubacteriales</taxon>
        <taxon>Clostridiaceae</taxon>
        <taxon>Crassaminicella</taxon>
    </lineage>
</organism>
<gene>
    <name evidence="1" type="ORF">KVH43_02390</name>
</gene>
<keyword evidence="2" id="KW-1185">Reference proteome</keyword>
<evidence type="ECO:0008006" key="3">
    <source>
        <dbReference type="Google" id="ProtNLM"/>
    </source>
</evidence>
<accession>A0ABX8RC79</accession>
<evidence type="ECO:0000313" key="2">
    <source>
        <dbReference type="Proteomes" id="UP000886818"/>
    </source>
</evidence>
<name>A0ABX8RC79_9CLOT</name>
<reference evidence="1" key="1">
    <citation type="submission" date="2021-07" db="EMBL/GenBank/DDBJ databases">
        <title>Complete genome sequence of Crassaminicella sp. 143-21, isolated from a deep-sea hydrothermal vent.</title>
        <authorList>
            <person name="Li X."/>
        </authorList>
    </citation>
    <scope>NUCLEOTIDE SEQUENCE</scope>
    <source>
        <strain evidence="1">143-21</strain>
    </source>
</reference>
<proteinExistence type="predicted"/>